<proteinExistence type="inferred from homology"/>
<evidence type="ECO:0000313" key="5">
    <source>
        <dbReference type="Proteomes" id="UP000427716"/>
    </source>
</evidence>
<comment type="similarity">
    <text evidence="1">Belongs to the short-chain dehydrogenases/reductases (SDR) family.</text>
</comment>
<sequence>MTETEKGSARLALVTGASGAIGAAIARRLAADGFDLLLHANRNPDRVEALAEELREQGGDVAAITFDVTDPEAVESALAPILAERPVQVLVNNAGMHDDGPLAGMSAARWRAVVDVSLNGFHHVTQPVLLPMIRTRWGRVINIASVSGLIGNRGQSNYAAAKAGLIGATRALSREVASRGVLVNAVAPGLIETPMSDGSAASEAVKDHIPMRRAGRPEEVAEVVGFLAGEAASYVSGQVIAVDGGMT</sequence>
<dbReference type="GO" id="GO:0004316">
    <property type="term" value="F:3-oxoacyl-[acyl-carrier-protein] reductase (NADPH) activity"/>
    <property type="evidence" value="ECO:0007669"/>
    <property type="project" value="UniProtKB-EC"/>
</dbReference>
<dbReference type="InterPro" id="IPR050259">
    <property type="entry name" value="SDR"/>
</dbReference>
<keyword evidence="2 4" id="KW-0560">Oxidoreductase</keyword>
<feature type="domain" description="Ketoreductase" evidence="3">
    <location>
        <begin position="10"/>
        <end position="197"/>
    </location>
</feature>
<organism evidence="4 5">
    <name type="scientific">Guyparkeria halophila</name>
    <dbReference type="NCBI Taxonomy" id="47960"/>
    <lineage>
        <taxon>Bacteria</taxon>
        <taxon>Pseudomonadati</taxon>
        <taxon>Pseudomonadota</taxon>
        <taxon>Gammaproteobacteria</taxon>
        <taxon>Chromatiales</taxon>
        <taxon>Thioalkalibacteraceae</taxon>
        <taxon>Guyparkeria</taxon>
    </lineage>
</organism>
<evidence type="ECO:0000259" key="3">
    <source>
        <dbReference type="SMART" id="SM00822"/>
    </source>
</evidence>
<dbReference type="Pfam" id="PF13561">
    <property type="entry name" value="adh_short_C2"/>
    <property type="match status" value="1"/>
</dbReference>
<evidence type="ECO:0000256" key="2">
    <source>
        <dbReference type="ARBA" id="ARBA00023002"/>
    </source>
</evidence>
<dbReference type="KEGG" id="ghl:GM160_05480"/>
<dbReference type="NCBIfam" id="NF009466">
    <property type="entry name" value="PRK12826.1-2"/>
    <property type="match status" value="1"/>
</dbReference>
<protein>
    <submittedName>
        <fullName evidence="4">3-oxoacyl-ACP reductase FabG</fullName>
        <ecNumber evidence="4">1.1.1.100</ecNumber>
    </submittedName>
</protein>
<dbReference type="Gene3D" id="3.40.50.720">
    <property type="entry name" value="NAD(P)-binding Rossmann-like Domain"/>
    <property type="match status" value="1"/>
</dbReference>
<dbReference type="NCBIfam" id="NF004200">
    <property type="entry name" value="PRK05653.1-5"/>
    <property type="match status" value="1"/>
</dbReference>
<dbReference type="Proteomes" id="UP000427716">
    <property type="component" value="Chromosome"/>
</dbReference>
<dbReference type="PRINTS" id="PR00080">
    <property type="entry name" value="SDRFAMILY"/>
</dbReference>
<reference evidence="4 5" key="1">
    <citation type="submission" date="2019-11" db="EMBL/GenBank/DDBJ databases">
        <authorList>
            <person name="Zhang J."/>
            <person name="Sun C."/>
        </authorList>
    </citation>
    <scope>NUCLEOTIDE SEQUENCE [LARGE SCALE GENOMIC DNA]</scope>
    <source>
        <strain evidence="5">sp2</strain>
    </source>
</reference>
<evidence type="ECO:0000256" key="1">
    <source>
        <dbReference type="ARBA" id="ARBA00006484"/>
    </source>
</evidence>
<keyword evidence="5" id="KW-1185">Reference proteome</keyword>
<evidence type="ECO:0000313" key="4">
    <source>
        <dbReference type="EMBL" id="QGT78391.1"/>
    </source>
</evidence>
<gene>
    <name evidence="4" type="primary">fabG</name>
    <name evidence="4" type="ORF">GM160_05480</name>
</gene>
<dbReference type="EC" id="1.1.1.100" evidence="4"/>
<dbReference type="InterPro" id="IPR002347">
    <property type="entry name" value="SDR_fam"/>
</dbReference>
<dbReference type="PANTHER" id="PTHR42879:SF2">
    <property type="entry name" value="3-OXOACYL-[ACYL-CARRIER-PROTEIN] REDUCTASE FABG"/>
    <property type="match status" value="1"/>
</dbReference>
<accession>A0A6I6D4V4</accession>
<dbReference type="InterPro" id="IPR057326">
    <property type="entry name" value="KR_dom"/>
</dbReference>
<dbReference type="PANTHER" id="PTHR42879">
    <property type="entry name" value="3-OXOACYL-(ACYL-CARRIER-PROTEIN) REDUCTASE"/>
    <property type="match status" value="1"/>
</dbReference>
<dbReference type="PRINTS" id="PR00081">
    <property type="entry name" value="GDHRDH"/>
</dbReference>
<dbReference type="EMBL" id="CP046415">
    <property type="protein sequence ID" value="QGT78391.1"/>
    <property type="molecule type" value="Genomic_DNA"/>
</dbReference>
<dbReference type="SUPFAM" id="SSF51735">
    <property type="entry name" value="NAD(P)-binding Rossmann-fold domains"/>
    <property type="match status" value="1"/>
</dbReference>
<dbReference type="AlphaFoldDB" id="A0A6I6D4V4"/>
<dbReference type="InterPro" id="IPR036291">
    <property type="entry name" value="NAD(P)-bd_dom_sf"/>
</dbReference>
<dbReference type="SMART" id="SM00822">
    <property type="entry name" value="PKS_KR"/>
    <property type="match status" value="1"/>
</dbReference>
<name>A0A6I6D4V4_9GAMM</name>
<dbReference type="FunFam" id="3.40.50.720:FF:000173">
    <property type="entry name" value="3-oxoacyl-[acyl-carrier protein] reductase"/>
    <property type="match status" value="1"/>
</dbReference>
<dbReference type="RefSeq" id="WP_156573785.1">
    <property type="nucleotide sequence ID" value="NZ_CP046415.1"/>
</dbReference>